<reference evidence="9 10" key="1">
    <citation type="submission" date="2018-05" db="EMBL/GenBank/DDBJ databases">
        <title>Acuticoccus sediminis sp. nov., isolated from deep-sea sediment of Indian Ocean.</title>
        <authorList>
            <person name="Liu X."/>
            <person name="Lai Q."/>
            <person name="Du Y."/>
            <person name="Sun F."/>
            <person name="Zhang X."/>
            <person name="Wang S."/>
            <person name="Shao Z."/>
        </authorList>
    </citation>
    <scope>NUCLEOTIDE SEQUENCE [LARGE SCALE GENOMIC DNA]</scope>
    <source>
        <strain evidence="9 10">PTG4-2</strain>
    </source>
</reference>
<feature type="transmembrane region" description="Helical" evidence="7">
    <location>
        <begin position="251"/>
        <end position="273"/>
    </location>
</feature>
<comment type="similarity">
    <text evidence="7">Belongs to the binding-protein-dependent transport system permease family.</text>
</comment>
<feature type="domain" description="ABC transmembrane type-1" evidence="8">
    <location>
        <begin position="93"/>
        <end position="277"/>
    </location>
</feature>
<dbReference type="EMBL" id="QHHQ01000009">
    <property type="protein sequence ID" value="RAH97288.1"/>
    <property type="molecule type" value="Genomic_DNA"/>
</dbReference>
<evidence type="ECO:0000256" key="7">
    <source>
        <dbReference type="RuleBase" id="RU363032"/>
    </source>
</evidence>
<feature type="transmembrane region" description="Helical" evidence="7">
    <location>
        <begin position="29"/>
        <end position="49"/>
    </location>
</feature>
<dbReference type="PROSITE" id="PS50928">
    <property type="entry name" value="ABC_TM1"/>
    <property type="match status" value="1"/>
</dbReference>
<evidence type="ECO:0000313" key="9">
    <source>
        <dbReference type="EMBL" id="RAH97288.1"/>
    </source>
</evidence>
<dbReference type="CDD" id="cd06261">
    <property type="entry name" value="TM_PBP2"/>
    <property type="match status" value="1"/>
</dbReference>
<evidence type="ECO:0000313" key="10">
    <source>
        <dbReference type="Proteomes" id="UP000249590"/>
    </source>
</evidence>
<sequence length="293" mass="30885">MTTLSTAAAPATPNLLARGWTFTRRNPTLVVGGAILALLGAMAIFAPLITRYDPIALDVVNRLKGPTADHPFGTDMMGRDIFSRVIYGSRVSLMVGLSVAAVATAIGLAIGLAAGLVRWVDVVVMRVMDGLMAIPSVLLAIAFMALAGSSIRNIIIAITIPEIPRVSRLVRGIVMSVREQPFVEAAVAAGAKDLPLLTRHILPTTINPLIVQATYIAASSIISEAYLSFLGAGTPPEIPSWGNIVAEGRSLFTVAPGAVLFPSIFLAVTVLAVNIMGDGLRDRLDPQMQRGLR</sequence>
<dbReference type="Proteomes" id="UP000249590">
    <property type="component" value="Unassembled WGS sequence"/>
</dbReference>
<dbReference type="Pfam" id="PF12911">
    <property type="entry name" value="OppC_N"/>
    <property type="match status" value="1"/>
</dbReference>
<dbReference type="PANTHER" id="PTHR43386">
    <property type="entry name" value="OLIGOPEPTIDE TRANSPORT SYSTEM PERMEASE PROTEIN APPC"/>
    <property type="match status" value="1"/>
</dbReference>
<evidence type="ECO:0000259" key="8">
    <source>
        <dbReference type="PROSITE" id="PS50928"/>
    </source>
</evidence>
<evidence type="ECO:0000256" key="2">
    <source>
        <dbReference type="ARBA" id="ARBA00022448"/>
    </source>
</evidence>
<keyword evidence="3" id="KW-1003">Cell membrane</keyword>
<dbReference type="GO" id="GO:0005886">
    <property type="term" value="C:plasma membrane"/>
    <property type="evidence" value="ECO:0007669"/>
    <property type="project" value="UniProtKB-SubCell"/>
</dbReference>
<keyword evidence="2 7" id="KW-0813">Transport</keyword>
<feature type="transmembrane region" description="Helical" evidence="7">
    <location>
        <begin position="91"/>
        <end position="117"/>
    </location>
</feature>
<keyword evidence="4 7" id="KW-0812">Transmembrane</keyword>
<dbReference type="InterPro" id="IPR035906">
    <property type="entry name" value="MetI-like_sf"/>
</dbReference>
<evidence type="ECO:0000256" key="1">
    <source>
        <dbReference type="ARBA" id="ARBA00004651"/>
    </source>
</evidence>
<dbReference type="InterPro" id="IPR000515">
    <property type="entry name" value="MetI-like"/>
</dbReference>
<dbReference type="PANTHER" id="PTHR43386:SF6">
    <property type="entry name" value="ABC TRANSPORTER PERMEASE PROTEIN"/>
    <property type="match status" value="1"/>
</dbReference>
<comment type="subcellular location">
    <subcellularLocation>
        <location evidence="1 7">Cell membrane</location>
        <topology evidence="1 7">Multi-pass membrane protein</topology>
    </subcellularLocation>
</comment>
<accession>A0A8B2NES4</accession>
<keyword evidence="10" id="KW-1185">Reference proteome</keyword>
<dbReference type="OrthoDB" id="9766870at2"/>
<dbReference type="AlphaFoldDB" id="A0A8B2NES4"/>
<dbReference type="InterPro" id="IPR025966">
    <property type="entry name" value="OppC_N"/>
</dbReference>
<dbReference type="Pfam" id="PF00528">
    <property type="entry name" value="BPD_transp_1"/>
    <property type="match status" value="1"/>
</dbReference>
<evidence type="ECO:0000256" key="3">
    <source>
        <dbReference type="ARBA" id="ARBA00022475"/>
    </source>
</evidence>
<comment type="caution">
    <text evidence="9">The sequence shown here is derived from an EMBL/GenBank/DDBJ whole genome shotgun (WGS) entry which is preliminary data.</text>
</comment>
<evidence type="ECO:0000256" key="4">
    <source>
        <dbReference type="ARBA" id="ARBA00022692"/>
    </source>
</evidence>
<proteinExistence type="inferred from homology"/>
<dbReference type="Gene3D" id="1.10.3720.10">
    <property type="entry name" value="MetI-like"/>
    <property type="match status" value="1"/>
</dbReference>
<keyword evidence="6 7" id="KW-0472">Membrane</keyword>
<feature type="transmembrane region" description="Helical" evidence="7">
    <location>
        <begin position="137"/>
        <end position="160"/>
    </location>
</feature>
<dbReference type="SUPFAM" id="SSF161098">
    <property type="entry name" value="MetI-like"/>
    <property type="match status" value="1"/>
</dbReference>
<dbReference type="GO" id="GO:0055085">
    <property type="term" value="P:transmembrane transport"/>
    <property type="evidence" value="ECO:0007669"/>
    <property type="project" value="InterPro"/>
</dbReference>
<evidence type="ECO:0000256" key="6">
    <source>
        <dbReference type="ARBA" id="ARBA00023136"/>
    </source>
</evidence>
<protein>
    <submittedName>
        <fullName evidence="9">Peptide ABC transporter permease</fullName>
    </submittedName>
</protein>
<dbReference type="RefSeq" id="WP_111351785.1">
    <property type="nucleotide sequence ID" value="NZ_QHHQ01000009.1"/>
</dbReference>
<gene>
    <name evidence="9" type="ORF">DLJ53_29225</name>
</gene>
<organism evidence="9 10">
    <name type="scientific">Acuticoccus sediminis</name>
    <dbReference type="NCBI Taxonomy" id="2184697"/>
    <lineage>
        <taxon>Bacteria</taxon>
        <taxon>Pseudomonadati</taxon>
        <taxon>Pseudomonadota</taxon>
        <taxon>Alphaproteobacteria</taxon>
        <taxon>Hyphomicrobiales</taxon>
        <taxon>Amorphaceae</taxon>
        <taxon>Acuticoccus</taxon>
    </lineage>
</organism>
<keyword evidence="5 7" id="KW-1133">Transmembrane helix</keyword>
<dbReference type="InterPro" id="IPR050366">
    <property type="entry name" value="BP-dependent_transpt_permease"/>
</dbReference>
<name>A0A8B2NES4_9HYPH</name>
<evidence type="ECO:0000256" key="5">
    <source>
        <dbReference type="ARBA" id="ARBA00022989"/>
    </source>
</evidence>